<feature type="domain" description="C2H2-type" evidence="3">
    <location>
        <begin position="6"/>
        <end position="26"/>
    </location>
</feature>
<evidence type="ECO:0000259" key="3">
    <source>
        <dbReference type="PROSITE" id="PS00028"/>
    </source>
</evidence>
<dbReference type="InterPro" id="IPR013087">
    <property type="entry name" value="Znf_C2H2_type"/>
</dbReference>
<feature type="region of interest" description="Disordered" evidence="2">
    <location>
        <begin position="58"/>
        <end position="80"/>
    </location>
</feature>
<dbReference type="Gene3D" id="3.30.160.60">
    <property type="entry name" value="Classic Zinc Finger"/>
    <property type="match status" value="1"/>
</dbReference>
<feature type="compositionally biased region" description="Acidic residues" evidence="2">
    <location>
        <begin position="469"/>
        <end position="481"/>
    </location>
</feature>
<evidence type="ECO:0000313" key="4">
    <source>
        <dbReference type="EMBL" id="KRZ36634.1"/>
    </source>
</evidence>
<keyword evidence="1" id="KW-0175">Coiled coil</keyword>
<feature type="domain" description="C2H2-type" evidence="3">
    <location>
        <begin position="34"/>
        <end position="54"/>
    </location>
</feature>
<feature type="coiled-coil region" evidence="1">
    <location>
        <begin position="149"/>
        <end position="176"/>
    </location>
</feature>
<evidence type="ECO:0000256" key="1">
    <source>
        <dbReference type="SAM" id="Coils"/>
    </source>
</evidence>
<sequence length="549" mass="64721">MSKFSCGKCGAIITGNDEWEDHIKMHLNNDDYVCYKCGMHLPSLTELIEHYKDHLPSCSKQWSSKSENDDREKKSLRDNVSRKLKFDKPTVLYDSRNRNENMPELMKQVDELKLKASLIFKNVNKKKEIKKLHYPILNSRTAKKGAQVLSKWRKYLEDEKNEIVNYQETTKHEKGEVTSGVNNDHLYCVRAISDKEYMKQKEEVLFQSGNHDKNQGRDSDFAKSETLDKENGAFVRMFKKYLEEERKQEKKQERKKKNEDESKIDKNTMMFDDVENGKKATKYEEEWSAFGRNNDCVYFAKWIKPEDLLKQKKENSFCSHKEEQGVESDVIKSETLDEEGAAFVRMFKKYLEEERKQEQKIESKEKGEDESDIEEIIIMRDNDENITKATKYEEEWSEFGRNNDCVYFAKWIKPEDLLKQKKENSFCSHKEEQGVESDVIKSEPLDEEGGAFVRMFKKYLEEEKKQEQENESEEKGEDESDMTISMTYGGCEAAVDEGDETFEFMKMKPEYCLSAHFEQTILEYLFLVEIVKIDHTTYSEAQFCNSTES</sequence>
<evidence type="ECO:0000256" key="2">
    <source>
        <dbReference type="SAM" id="MobiDB-lite"/>
    </source>
</evidence>
<protein>
    <recommendedName>
        <fullName evidence="3">C2H2-type domain-containing protein</fullName>
    </recommendedName>
</protein>
<feature type="non-terminal residue" evidence="4">
    <location>
        <position position="549"/>
    </location>
</feature>
<proteinExistence type="predicted"/>
<feature type="compositionally biased region" description="Basic and acidic residues" evidence="2">
    <location>
        <begin position="66"/>
        <end position="80"/>
    </location>
</feature>
<gene>
    <name evidence="4" type="ORF">T4C_6912</name>
</gene>
<comment type="caution">
    <text evidence="4">The sequence shown here is derived from an EMBL/GenBank/DDBJ whole genome shotgun (WGS) entry which is preliminary data.</text>
</comment>
<dbReference type="AlphaFoldDB" id="A0A0V1JNS4"/>
<feature type="region of interest" description="Disordered" evidence="2">
    <location>
        <begin position="246"/>
        <end position="271"/>
    </location>
</feature>
<feature type="region of interest" description="Disordered" evidence="2">
    <location>
        <begin position="463"/>
        <end position="483"/>
    </location>
</feature>
<reference evidence="4 5" key="1">
    <citation type="submission" date="2015-01" db="EMBL/GenBank/DDBJ databases">
        <title>Evolution of Trichinella species and genotypes.</title>
        <authorList>
            <person name="Korhonen P.K."/>
            <person name="Edoardo P."/>
            <person name="Giuseppe L.R."/>
            <person name="Gasser R.B."/>
        </authorList>
    </citation>
    <scope>NUCLEOTIDE SEQUENCE [LARGE SCALE GENOMIC DNA]</scope>
    <source>
        <strain evidence="4">ISS176</strain>
    </source>
</reference>
<name>A0A0V1JNS4_TRIPS</name>
<dbReference type="PROSITE" id="PS00028">
    <property type="entry name" value="ZINC_FINGER_C2H2_1"/>
    <property type="match status" value="2"/>
</dbReference>
<accession>A0A0V1JNS4</accession>
<dbReference type="SUPFAM" id="SSF57667">
    <property type="entry name" value="beta-beta-alpha zinc fingers"/>
    <property type="match status" value="1"/>
</dbReference>
<evidence type="ECO:0000313" key="5">
    <source>
        <dbReference type="Proteomes" id="UP000054826"/>
    </source>
</evidence>
<feature type="compositionally biased region" description="Basic and acidic residues" evidence="2">
    <location>
        <begin position="246"/>
        <end position="266"/>
    </location>
</feature>
<dbReference type="InterPro" id="IPR036236">
    <property type="entry name" value="Znf_C2H2_sf"/>
</dbReference>
<dbReference type="SMART" id="SM00355">
    <property type="entry name" value="ZnF_C2H2"/>
    <property type="match status" value="2"/>
</dbReference>
<dbReference type="Proteomes" id="UP000054826">
    <property type="component" value="Unassembled WGS sequence"/>
</dbReference>
<organism evidence="4 5">
    <name type="scientific">Trichinella pseudospiralis</name>
    <name type="common">Parasitic roundworm</name>
    <dbReference type="NCBI Taxonomy" id="6337"/>
    <lineage>
        <taxon>Eukaryota</taxon>
        <taxon>Metazoa</taxon>
        <taxon>Ecdysozoa</taxon>
        <taxon>Nematoda</taxon>
        <taxon>Enoplea</taxon>
        <taxon>Dorylaimia</taxon>
        <taxon>Trichinellida</taxon>
        <taxon>Trichinellidae</taxon>
        <taxon>Trichinella</taxon>
    </lineage>
</organism>
<dbReference type="EMBL" id="JYDV01000070">
    <property type="protein sequence ID" value="KRZ36634.1"/>
    <property type="molecule type" value="Genomic_DNA"/>
</dbReference>